<proteinExistence type="predicted"/>
<evidence type="ECO:0000313" key="1">
    <source>
        <dbReference type="EMBL" id="QCY48665.1"/>
    </source>
</evidence>
<reference evidence="1 2" key="1">
    <citation type="submission" date="2018-12" db="EMBL/GenBank/DDBJ databases">
        <title>Complete Genome Sequence of Glutamicibacter creatinolyticus strain LGCM259,isolated from an abscess of a 12-year-old mare in Italy.</title>
        <authorList>
            <person name="Santos R.G."/>
            <person name="Silva A.L."/>
            <person name="Seyffert N."/>
            <person name="Castro T.L.P."/>
            <person name="Attili A.R."/>
            <person name="Rifici C."/>
            <person name="Mazzullo G."/>
            <person name="Brenig B."/>
            <person name="Venanzi F."/>
            <person name="Azevedo V."/>
        </authorList>
    </citation>
    <scope>NUCLEOTIDE SEQUENCE [LARGE SCALE GENOMIC DNA]</scope>
    <source>
        <strain evidence="1 2">LGCM 259</strain>
    </source>
</reference>
<organism evidence="1 2">
    <name type="scientific">Glutamicibacter creatinolyticus</name>
    <dbReference type="NCBI Taxonomy" id="162496"/>
    <lineage>
        <taxon>Bacteria</taxon>
        <taxon>Bacillati</taxon>
        <taxon>Actinomycetota</taxon>
        <taxon>Actinomycetes</taxon>
        <taxon>Micrococcales</taxon>
        <taxon>Micrococcaceae</taxon>
        <taxon>Glutamicibacter</taxon>
    </lineage>
</organism>
<dbReference type="Proteomes" id="UP000307000">
    <property type="component" value="Chromosome"/>
</dbReference>
<dbReference type="KEGG" id="gcr:GcLGCM259_2959"/>
<dbReference type="EMBL" id="CP034412">
    <property type="protein sequence ID" value="QCY48665.1"/>
    <property type="molecule type" value="Genomic_DNA"/>
</dbReference>
<keyword evidence="2" id="KW-1185">Reference proteome</keyword>
<dbReference type="AlphaFoldDB" id="A0A5B7WYZ1"/>
<dbReference type="RefSeq" id="WP_138927117.1">
    <property type="nucleotide sequence ID" value="NZ_CP034412.1"/>
</dbReference>
<sequence length="337" mass="38040">MKNIVHRPQAEVSRPRFGHCRVWVESPLQLLSAVETHAAGLLGSNTRIVPRQNMPLEATTKALLQAAPRGLAIAEPSRNPPAPLSTDERWVTGDAYSGRVQRALLGPVQSREVVIIDDGLATLALIRQLTSQDPVPLVRERVENSAGRRALGLALWYRLRFMARDQRLLIVSALDVDEPTRERMEQLGIKFAQHRFEWLTAQPVAESFAEPTLVIGSAMSTDGLIHPEPYLEWLRDVAQDGPLAYFPHRRETPHLLELIGRIPNVRLKEHTIPIEMRLRRLRSGQLIRSLPSTVVPSLRLLLGTQRHQVIPQAVPEHWWTAATSRQLREHLSNSLKV</sequence>
<name>A0A5B7WYZ1_9MICC</name>
<evidence type="ECO:0000313" key="2">
    <source>
        <dbReference type="Proteomes" id="UP000307000"/>
    </source>
</evidence>
<protein>
    <submittedName>
        <fullName evidence="1">Uncharacterized protein</fullName>
    </submittedName>
</protein>
<accession>A0A5B7WYZ1</accession>
<gene>
    <name evidence="1" type="ORF">GcLGCM259_2959</name>
</gene>